<feature type="domain" description="Beta-lactamase-related" evidence="1">
    <location>
        <begin position="40"/>
        <end position="375"/>
    </location>
</feature>
<dbReference type="Gene3D" id="3.40.710.10">
    <property type="entry name" value="DD-peptidase/beta-lactamase superfamily"/>
    <property type="match status" value="1"/>
</dbReference>
<dbReference type="STRING" id="1202450.B586_06120"/>
<dbReference type="EMBL" id="LDPR01000002">
    <property type="protein sequence ID" value="KLO38564.1"/>
    <property type="molecule type" value="Genomic_DNA"/>
</dbReference>
<dbReference type="AlphaFoldDB" id="A0A0I9TRG9"/>
<dbReference type="RefSeq" id="WP_047314286.1">
    <property type="nucleotide sequence ID" value="NZ_LDPQ01000005.1"/>
</dbReference>
<dbReference type="Pfam" id="PF00144">
    <property type="entry name" value="Beta-lactamase"/>
    <property type="match status" value="1"/>
</dbReference>
<dbReference type="PATRIC" id="fig|29311.18.peg.3592"/>
<comment type="caution">
    <text evidence="2">The sequence shown here is derived from an EMBL/GenBank/DDBJ whole genome shotgun (WGS) entry which is preliminary data.</text>
</comment>
<proteinExistence type="predicted"/>
<sequence length="422" mass="44394">MTSTGVYHQGNWLPGGVHGAADANFACAIRSFASLFPVRQLGGGALSVYLDGTPVVDVWTGWADRRGNVLWSADTGAMVFSATKGLASTVIHRLVDRGLLAYDVPVADYWPAFGTNGKSAITIGDMMRHRAGLSHLDGASAADLMDHHLMEARLAAAPAGRLLGKPAYHAMTYGWLMSGLARAVTGKGMRELIREELAQPLNTDGLHLGRPPADAPTHTAQIIAPQSTRANPLFNFVAPKIAAFSFSAAFGAMYFPGMKAFVQGNIPILDGEVPAANGVCTARALARVYGAIANRGQLDGIRFLSPELVAGLTGRPSLRPDHNLFLPLAWHMGYHAVPIAGVLPGFGHAGMGGSIGWADPASGIAFGFVHNRLLTPMIFDQATFIGLGALLRRGAAAARRRGYQTVPDFGAPYPTPAKVAAG</sequence>
<evidence type="ECO:0000259" key="1">
    <source>
        <dbReference type="Pfam" id="PF00144"/>
    </source>
</evidence>
<dbReference type="Proteomes" id="UP000036334">
    <property type="component" value="Unassembled WGS sequence"/>
</dbReference>
<protein>
    <submittedName>
        <fullName evidence="2">Esterase</fullName>
    </submittedName>
</protein>
<reference evidence="2 3" key="1">
    <citation type="submission" date="2015-05" db="EMBL/GenBank/DDBJ databases">
        <title>Genome sequence of Mycobacterium haemophilum.</title>
        <authorList>
            <person name="Greninger A.L."/>
            <person name="Cunningham G."/>
            <person name="Miller S."/>
        </authorList>
    </citation>
    <scope>NUCLEOTIDE SEQUENCE [LARGE SCALE GENOMIC DNA]</scope>
    <source>
        <strain evidence="3">UC1</strain>
    </source>
</reference>
<dbReference type="PANTHER" id="PTHR43319">
    <property type="entry name" value="BETA-LACTAMASE-RELATED"/>
    <property type="match status" value="1"/>
</dbReference>
<accession>A0A0I9TRG9</accession>
<keyword evidence="3" id="KW-1185">Reference proteome</keyword>
<name>A0A0I9TRG9_9MYCO</name>
<dbReference type="InterPro" id="IPR001466">
    <property type="entry name" value="Beta-lactam-related"/>
</dbReference>
<organism evidence="2 3">
    <name type="scientific">Mycobacterium haemophilum</name>
    <dbReference type="NCBI Taxonomy" id="29311"/>
    <lineage>
        <taxon>Bacteria</taxon>
        <taxon>Bacillati</taxon>
        <taxon>Actinomycetota</taxon>
        <taxon>Actinomycetes</taxon>
        <taxon>Mycobacteriales</taxon>
        <taxon>Mycobacteriaceae</taxon>
        <taxon>Mycobacterium</taxon>
    </lineage>
</organism>
<evidence type="ECO:0000313" key="2">
    <source>
        <dbReference type="EMBL" id="KLO38564.1"/>
    </source>
</evidence>
<dbReference type="InterPro" id="IPR052907">
    <property type="entry name" value="Beta-lactamase/esterase"/>
</dbReference>
<dbReference type="OrthoDB" id="9809635at2"/>
<dbReference type="PANTHER" id="PTHR43319:SF3">
    <property type="entry name" value="BETA-LACTAMASE-RELATED DOMAIN-CONTAINING PROTEIN"/>
    <property type="match status" value="1"/>
</dbReference>
<dbReference type="SUPFAM" id="SSF56601">
    <property type="entry name" value="beta-lactamase/transpeptidase-like"/>
    <property type="match status" value="1"/>
</dbReference>
<gene>
    <name evidence="2" type="ORF">ABH38_04105</name>
</gene>
<evidence type="ECO:0000313" key="3">
    <source>
        <dbReference type="Proteomes" id="UP000036334"/>
    </source>
</evidence>
<dbReference type="InterPro" id="IPR012338">
    <property type="entry name" value="Beta-lactam/transpept-like"/>
</dbReference>